<feature type="non-terminal residue" evidence="2">
    <location>
        <position position="1"/>
    </location>
</feature>
<evidence type="ECO:0000256" key="1">
    <source>
        <dbReference type="SAM" id="MobiDB-lite"/>
    </source>
</evidence>
<name>A0AAN8ZXU6_HALRR</name>
<feature type="region of interest" description="Disordered" evidence="1">
    <location>
        <begin position="1"/>
        <end position="22"/>
    </location>
</feature>
<feature type="compositionally biased region" description="Low complexity" evidence="1">
    <location>
        <begin position="189"/>
        <end position="204"/>
    </location>
</feature>
<comment type="caution">
    <text evidence="2">The sequence shown here is derived from an EMBL/GenBank/DDBJ whole genome shotgun (WGS) entry which is preliminary data.</text>
</comment>
<gene>
    <name evidence="2" type="ORF">SK128_003668</name>
</gene>
<proteinExistence type="predicted"/>
<reference evidence="2 3" key="1">
    <citation type="submission" date="2023-11" db="EMBL/GenBank/DDBJ databases">
        <title>Halocaridina rubra genome assembly.</title>
        <authorList>
            <person name="Smith C."/>
        </authorList>
    </citation>
    <scope>NUCLEOTIDE SEQUENCE [LARGE SCALE GENOMIC DNA]</scope>
    <source>
        <strain evidence="2">EP-1</strain>
        <tissue evidence="2">Whole</tissue>
    </source>
</reference>
<sequence length="246" mass="26822">SSSVGSDEDVYDECSKPPPRYNYNALRAQHSDQYRPASTCNTTSPIGYPSNMYGQTGTSSVYTSTSYKYDNGILTGNKDDIYSGTKSMYARSPPLPRSTSLCRSQSVYTKPPPPRMENYSKNLTQSHNSCNKATGGFTTLPLMESVGMYKNNPRQDSLYVTNKVSIVKPEPVYGITTSSRHHDSGDSNYSSYRGSATYSSSRSSNTAPPLPLSHSRTENLTPNAAAHSGLITPNSAVSCYSPNPHF</sequence>
<dbReference type="AlphaFoldDB" id="A0AAN8ZXU6"/>
<accession>A0AAN8ZXU6</accession>
<dbReference type="EMBL" id="JAXCGZ010020995">
    <property type="protein sequence ID" value="KAK7062967.1"/>
    <property type="molecule type" value="Genomic_DNA"/>
</dbReference>
<evidence type="ECO:0000313" key="2">
    <source>
        <dbReference type="EMBL" id="KAK7062967.1"/>
    </source>
</evidence>
<feature type="region of interest" description="Disordered" evidence="1">
    <location>
        <begin position="92"/>
        <end position="116"/>
    </location>
</feature>
<feature type="region of interest" description="Disordered" evidence="1">
    <location>
        <begin position="175"/>
        <end position="220"/>
    </location>
</feature>
<feature type="compositionally biased region" description="Acidic residues" evidence="1">
    <location>
        <begin position="1"/>
        <end position="12"/>
    </location>
</feature>
<keyword evidence="3" id="KW-1185">Reference proteome</keyword>
<feature type="compositionally biased region" description="Polar residues" evidence="1">
    <location>
        <begin position="97"/>
        <end position="108"/>
    </location>
</feature>
<organism evidence="2 3">
    <name type="scientific">Halocaridina rubra</name>
    <name type="common">Hawaiian red shrimp</name>
    <dbReference type="NCBI Taxonomy" id="373956"/>
    <lineage>
        <taxon>Eukaryota</taxon>
        <taxon>Metazoa</taxon>
        <taxon>Ecdysozoa</taxon>
        <taxon>Arthropoda</taxon>
        <taxon>Crustacea</taxon>
        <taxon>Multicrustacea</taxon>
        <taxon>Malacostraca</taxon>
        <taxon>Eumalacostraca</taxon>
        <taxon>Eucarida</taxon>
        <taxon>Decapoda</taxon>
        <taxon>Pleocyemata</taxon>
        <taxon>Caridea</taxon>
        <taxon>Atyoidea</taxon>
        <taxon>Atyidae</taxon>
        <taxon>Halocaridina</taxon>
    </lineage>
</organism>
<dbReference type="Proteomes" id="UP001381693">
    <property type="component" value="Unassembled WGS sequence"/>
</dbReference>
<evidence type="ECO:0000313" key="3">
    <source>
        <dbReference type="Proteomes" id="UP001381693"/>
    </source>
</evidence>
<protein>
    <submittedName>
        <fullName evidence="2">Uncharacterized protein</fullName>
    </submittedName>
</protein>